<sequence length="192" mass="21437">MIDDPRGNSDNPSDQVKTKWTIIPSIPRSILQRNLGNTGIELGSKTCSLTDFELERGVVPPETAGSDVLPFKLSAKRNFMWRGFIVPGKDGANQDCFTAVWTSAQKSMGEGCRGTKDRARYPVSVFEPAWNVKQMPPGQGYTHLDPTEGHVQRMKCNRCNGDAFRSRLPQLQKQRSQIEVRELDLTLTSARA</sequence>
<dbReference type="AlphaFoldDB" id="A0AAD7D1Q6"/>
<evidence type="ECO:0000313" key="1">
    <source>
        <dbReference type="EMBL" id="KAJ7674136.1"/>
    </source>
</evidence>
<protein>
    <submittedName>
        <fullName evidence="1">Uncharacterized protein</fullName>
    </submittedName>
</protein>
<evidence type="ECO:0000313" key="2">
    <source>
        <dbReference type="Proteomes" id="UP001221757"/>
    </source>
</evidence>
<keyword evidence="2" id="KW-1185">Reference proteome</keyword>
<organism evidence="1 2">
    <name type="scientific">Mycena rosella</name>
    <name type="common">Pink bonnet</name>
    <name type="synonym">Agaricus rosellus</name>
    <dbReference type="NCBI Taxonomy" id="1033263"/>
    <lineage>
        <taxon>Eukaryota</taxon>
        <taxon>Fungi</taxon>
        <taxon>Dikarya</taxon>
        <taxon>Basidiomycota</taxon>
        <taxon>Agaricomycotina</taxon>
        <taxon>Agaricomycetes</taxon>
        <taxon>Agaricomycetidae</taxon>
        <taxon>Agaricales</taxon>
        <taxon>Marasmiineae</taxon>
        <taxon>Mycenaceae</taxon>
        <taxon>Mycena</taxon>
    </lineage>
</organism>
<dbReference type="EMBL" id="JARKIE010000159">
    <property type="protein sequence ID" value="KAJ7674136.1"/>
    <property type="molecule type" value="Genomic_DNA"/>
</dbReference>
<name>A0AAD7D1Q6_MYCRO</name>
<comment type="caution">
    <text evidence="1">The sequence shown here is derived from an EMBL/GenBank/DDBJ whole genome shotgun (WGS) entry which is preliminary data.</text>
</comment>
<accession>A0AAD7D1Q6</accession>
<dbReference type="Proteomes" id="UP001221757">
    <property type="component" value="Unassembled WGS sequence"/>
</dbReference>
<gene>
    <name evidence="1" type="ORF">B0H17DRAFT_1140785</name>
</gene>
<proteinExistence type="predicted"/>
<reference evidence="1" key="1">
    <citation type="submission" date="2023-03" db="EMBL/GenBank/DDBJ databases">
        <title>Massive genome expansion in bonnet fungi (Mycena s.s.) driven by repeated elements and novel gene families across ecological guilds.</title>
        <authorList>
            <consortium name="Lawrence Berkeley National Laboratory"/>
            <person name="Harder C.B."/>
            <person name="Miyauchi S."/>
            <person name="Viragh M."/>
            <person name="Kuo A."/>
            <person name="Thoen E."/>
            <person name="Andreopoulos B."/>
            <person name="Lu D."/>
            <person name="Skrede I."/>
            <person name="Drula E."/>
            <person name="Henrissat B."/>
            <person name="Morin E."/>
            <person name="Kohler A."/>
            <person name="Barry K."/>
            <person name="LaButti K."/>
            <person name="Morin E."/>
            <person name="Salamov A."/>
            <person name="Lipzen A."/>
            <person name="Mereny Z."/>
            <person name="Hegedus B."/>
            <person name="Baldrian P."/>
            <person name="Stursova M."/>
            <person name="Weitz H."/>
            <person name="Taylor A."/>
            <person name="Grigoriev I.V."/>
            <person name="Nagy L.G."/>
            <person name="Martin F."/>
            <person name="Kauserud H."/>
        </authorList>
    </citation>
    <scope>NUCLEOTIDE SEQUENCE</scope>
    <source>
        <strain evidence="1">CBHHK067</strain>
    </source>
</reference>